<dbReference type="GO" id="GO:0044780">
    <property type="term" value="P:bacterial-type flagellum assembly"/>
    <property type="evidence" value="ECO:0007669"/>
    <property type="project" value="InterPro"/>
</dbReference>
<proteinExistence type="inferred from homology"/>
<feature type="chain" id="PRO_5035961448" description="Flagella basal body P-ring formation protein FlgA" evidence="1">
    <location>
        <begin position="25"/>
        <end position="155"/>
    </location>
</feature>
<protein>
    <recommendedName>
        <fullName evidence="1">Flagella basal body P-ring formation protein FlgA</fullName>
    </recommendedName>
</protein>
<evidence type="ECO:0000256" key="1">
    <source>
        <dbReference type="RuleBase" id="RU362063"/>
    </source>
</evidence>
<keyword evidence="1" id="KW-0574">Periplasm</keyword>
<dbReference type="RefSeq" id="WP_284052223.1">
    <property type="nucleotide sequence ID" value="NZ_JAGRQC010000001.1"/>
</dbReference>
<keyword evidence="1" id="KW-0732">Signal</keyword>
<comment type="function">
    <text evidence="1">Involved in the assembly process of the P-ring formation. It may associate with FlgF on the rod constituting a structure essential for the P-ring assembly or may act as a modulator protein for the P-ring assembly.</text>
</comment>
<keyword evidence="3" id="KW-0966">Cell projection</keyword>
<dbReference type="InterPro" id="IPR017585">
    <property type="entry name" value="SAF_FlgA"/>
</dbReference>
<dbReference type="Pfam" id="PF13144">
    <property type="entry name" value="ChapFlgA"/>
    <property type="match status" value="1"/>
</dbReference>
<dbReference type="Gene3D" id="2.30.30.760">
    <property type="match status" value="1"/>
</dbReference>
<dbReference type="AlphaFoldDB" id="A0A8T4I8D5"/>
<reference evidence="3" key="1">
    <citation type="submission" date="2021-04" db="EMBL/GenBank/DDBJ databases">
        <title>Ouciella asimina sp. nov., isolated from the surface seawater in the hydrothermal field of Okinawa Trough.</title>
        <authorList>
            <person name="Shuang W."/>
        </authorList>
    </citation>
    <scope>NUCLEOTIDE SEQUENCE</scope>
    <source>
        <strain evidence="3">LXI357</strain>
    </source>
</reference>
<keyword evidence="1" id="KW-1005">Bacterial flagellum biogenesis</keyword>
<dbReference type="InterPro" id="IPR039246">
    <property type="entry name" value="Flagellar_FlgA"/>
</dbReference>
<accession>A0A8T4I8D5</accession>
<keyword evidence="3" id="KW-0969">Cilium</keyword>
<dbReference type="CDD" id="cd11614">
    <property type="entry name" value="SAF_CpaB_FlgA_like"/>
    <property type="match status" value="1"/>
</dbReference>
<evidence type="ECO:0000313" key="3">
    <source>
        <dbReference type="EMBL" id="MBR0550927.1"/>
    </source>
</evidence>
<evidence type="ECO:0000313" key="4">
    <source>
        <dbReference type="Proteomes" id="UP000676996"/>
    </source>
</evidence>
<gene>
    <name evidence="3" type="primary">flgA</name>
    <name evidence="3" type="ORF">J7S20_00235</name>
</gene>
<comment type="similarity">
    <text evidence="1">Belongs to the FlgA family.</text>
</comment>
<keyword evidence="3" id="KW-0282">Flagellum</keyword>
<dbReference type="NCBIfam" id="TIGR03170">
    <property type="entry name" value="flgA_cterm"/>
    <property type="match status" value="1"/>
</dbReference>
<name>A0A8T4I8D5_9SPHN</name>
<comment type="caution">
    <text evidence="3">The sequence shown here is derived from an EMBL/GenBank/DDBJ whole genome shotgun (WGS) entry which is preliminary data.</text>
</comment>
<dbReference type="Gene3D" id="3.90.1210.10">
    <property type="entry name" value="Antifreeze-like/N-acetylneuraminic acid synthase C-terminal domain"/>
    <property type="match status" value="1"/>
</dbReference>
<feature type="domain" description="Flagella basal body P-ring formation protein FlgA SAF" evidence="2">
    <location>
        <begin position="35"/>
        <end position="152"/>
    </location>
</feature>
<dbReference type="PANTHER" id="PTHR36307:SF1">
    <property type="entry name" value="FLAGELLA BASAL BODY P-RING FORMATION PROTEIN FLGA"/>
    <property type="match status" value="1"/>
</dbReference>
<dbReference type="Proteomes" id="UP000676996">
    <property type="component" value="Unassembled WGS sequence"/>
</dbReference>
<sequence>MTAVRNLCPLFGAATLLCAVPAAAQTAPATAAADVLTHTVQRGDVLTASDFVSEEIPVARARSVLSAQDAAGMEARRILRAGMPVRSGDLIEPRLVRRGEPVTISIRSGSLAITANGRALGDAALGEPVRVFSEATNHTLDAVVEGSGAVRIAAR</sequence>
<dbReference type="GO" id="GO:0042597">
    <property type="term" value="C:periplasmic space"/>
    <property type="evidence" value="ECO:0007669"/>
    <property type="project" value="UniProtKB-SubCell"/>
</dbReference>
<dbReference type="EMBL" id="JAGRQC010000001">
    <property type="protein sequence ID" value="MBR0550927.1"/>
    <property type="molecule type" value="Genomic_DNA"/>
</dbReference>
<evidence type="ECO:0000259" key="2">
    <source>
        <dbReference type="Pfam" id="PF13144"/>
    </source>
</evidence>
<keyword evidence="4" id="KW-1185">Reference proteome</keyword>
<comment type="subcellular location">
    <subcellularLocation>
        <location evidence="1">Periplasm</location>
    </subcellularLocation>
</comment>
<organism evidence="3 4">
    <name type="scientific">Stakelama marina</name>
    <dbReference type="NCBI Taxonomy" id="2826939"/>
    <lineage>
        <taxon>Bacteria</taxon>
        <taxon>Pseudomonadati</taxon>
        <taxon>Pseudomonadota</taxon>
        <taxon>Alphaproteobacteria</taxon>
        <taxon>Sphingomonadales</taxon>
        <taxon>Sphingomonadaceae</taxon>
        <taxon>Stakelama</taxon>
    </lineage>
</organism>
<dbReference type="PANTHER" id="PTHR36307">
    <property type="entry name" value="FLAGELLA BASAL BODY P-RING FORMATION PROTEIN FLGA"/>
    <property type="match status" value="1"/>
</dbReference>
<feature type="signal peptide" evidence="1">
    <location>
        <begin position="1"/>
        <end position="24"/>
    </location>
</feature>